<organism evidence="5">
    <name type="scientific">hydrothermal vent metagenome</name>
    <dbReference type="NCBI Taxonomy" id="652676"/>
    <lineage>
        <taxon>unclassified sequences</taxon>
        <taxon>metagenomes</taxon>
        <taxon>ecological metagenomes</taxon>
    </lineage>
</organism>
<dbReference type="PANTHER" id="PTHR42738">
    <property type="entry name" value="HYDROXYMETHYLGLUTARYL-COA LYASE"/>
    <property type="match status" value="1"/>
</dbReference>
<gene>
    <name evidence="5" type="ORF">MNBD_ACTINO01-636</name>
</gene>
<proteinExistence type="inferred from homology"/>
<protein>
    <submittedName>
        <fullName evidence="5">Pyruvate:Oxaloacetate transcarboxylase domain protein</fullName>
    </submittedName>
</protein>
<dbReference type="Gene3D" id="3.20.20.70">
    <property type="entry name" value="Aldolase class I"/>
    <property type="match status" value="1"/>
</dbReference>
<sequence length="226" mass="23568">GLVMNWRGWLRALDTAVDEVNVPLFASDTFNQKNQGAPTTETVDVVRAITEDAHKHGISVTATIGTAWGCPFEGEVSIDRLVETAAALADSGIDELAIADTIGVADPWSVTSRLAAVAGVVPDIALRVHFHDTRNTGLANTYAAIEAGVTRIDASVGGIGGCPFAPAATGNIATDDLVYMLNRGGFEHGISLSQLIGVSGEVEHMIERPVPAMLPAAGNFPPSPTR</sequence>
<dbReference type="InterPro" id="IPR013785">
    <property type="entry name" value="Aldolase_TIM"/>
</dbReference>
<dbReference type="SUPFAM" id="SSF51569">
    <property type="entry name" value="Aldolase"/>
    <property type="match status" value="1"/>
</dbReference>
<reference evidence="5" key="1">
    <citation type="submission" date="2018-06" db="EMBL/GenBank/DDBJ databases">
        <authorList>
            <person name="Zhirakovskaya E."/>
        </authorList>
    </citation>
    <scope>NUCLEOTIDE SEQUENCE</scope>
</reference>
<dbReference type="GO" id="GO:0046872">
    <property type="term" value="F:metal ion binding"/>
    <property type="evidence" value="ECO:0007669"/>
    <property type="project" value="UniProtKB-KW"/>
</dbReference>
<evidence type="ECO:0000313" key="5">
    <source>
        <dbReference type="EMBL" id="VAV89366.1"/>
    </source>
</evidence>
<feature type="non-terminal residue" evidence="5">
    <location>
        <position position="1"/>
    </location>
</feature>
<dbReference type="EMBL" id="UOEI01000014">
    <property type="protein sequence ID" value="VAV89366.1"/>
    <property type="molecule type" value="Genomic_DNA"/>
</dbReference>
<accession>A0A3B0RKS3</accession>
<evidence type="ECO:0000256" key="2">
    <source>
        <dbReference type="ARBA" id="ARBA00022723"/>
    </source>
</evidence>
<evidence type="ECO:0000256" key="1">
    <source>
        <dbReference type="ARBA" id="ARBA00009405"/>
    </source>
</evidence>
<keyword evidence="2" id="KW-0479">Metal-binding</keyword>
<feature type="domain" description="Pyruvate carboxyltransferase" evidence="4">
    <location>
        <begin position="1"/>
        <end position="196"/>
    </location>
</feature>
<dbReference type="PROSITE" id="PS50991">
    <property type="entry name" value="PYR_CT"/>
    <property type="match status" value="1"/>
</dbReference>
<dbReference type="GO" id="GO:0004419">
    <property type="term" value="F:hydroxymethylglutaryl-CoA lyase activity"/>
    <property type="evidence" value="ECO:0007669"/>
    <property type="project" value="TreeGrafter"/>
</dbReference>
<evidence type="ECO:0000259" key="4">
    <source>
        <dbReference type="PROSITE" id="PS50991"/>
    </source>
</evidence>
<comment type="similarity">
    <text evidence="1">Belongs to the HMG-CoA lyase family.</text>
</comment>
<dbReference type="InterPro" id="IPR000891">
    <property type="entry name" value="PYR_CT"/>
</dbReference>
<dbReference type="InterPro" id="IPR043594">
    <property type="entry name" value="HMGL"/>
</dbReference>
<keyword evidence="3" id="KW-0456">Lyase</keyword>
<keyword evidence="5" id="KW-0670">Pyruvate</keyword>
<dbReference type="GO" id="GO:0046951">
    <property type="term" value="P:ketone body biosynthetic process"/>
    <property type="evidence" value="ECO:0007669"/>
    <property type="project" value="TreeGrafter"/>
</dbReference>
<dbReference type="Pfam" id="PF00682">
    <property type="entry name" value="HMGL-like"/>
    <property type="match status" value="1"/>
</dbReference>
<dbReference type="PANTHER" id="PTHR42738:SF7">
    <property type="entry name" value="HYDROXYMETHYLGLUTARYL-COA LYASE"/>
    <property type="match status" value="1"/>
</dbReference>
<name>A0A3B0RKS3_9ZZZZ</name>
<dbReference type="GO" id="GO:0006552">
    <property type="term" value="P:L-leucine catabolic process"/>
    <property type="evidence" value="ECO:0007669"/>
    <property type="project" value="TreeGrafter"/>
</dbReference>
<evidence type="ECO:0000256" key="3">
    <source>
        <dbReference type="ARBA" id="ARBA00023239"/>
    </source>
</evidence>
<dbReference type="AlphaFoldDB" id="A0A3B0RKS3"/>